<dbReference type="EMBL" id="FOXO01000003">
    <property type="protein sequence ID" value="SFP51238.1"/>
    <property type="molecule type" value="Genomic_DNA"/>
</dbReference>
<dbReference type="AlphaFoldDB" id="A0A1I5QY83"/>
<dbReference type="GO" id="GO:0005524">
    <property type="term" value="F:ATP binding"/>
    <property type="evidence" value="ECO:0007669"/>
    <property type="project" value="UniProtKB-KW"/>
</dbReference>
<dbReference type="SMART" id="SM00382">
    <property type="entry name" value="AAA"/>
    <property type="match status" value="1"/>
</dbReference>
<dbReference type="OrthoDB" id="9804819at2"/>
<keyword evidence="1" id="KW-0813">Transport</keyword>
<accession>A0A1I5QY83</accession>
<dbReference type="InterPro" id="IPR027417">
    <property type="entry name" value="P-loop_NTPase"/>
</dbReference>
<proteinExistence type="predicted"/>
<keyword evidence="3 5" id="KW-0067">ATP-binding</keyword>
<dbReference type="PANTHER" id="PTHR42711:SF1">
    <property type="entry name" value="ABC-TRANSPORT PROTEIN, ATP-BINDING COMPONENT"/>
    <property type="match status" value="1"/>
</dbReference>
<dbReference type="GO" id="GO:0016887">
    <property type="term" value="F:ATP hydrolysis activity"/>
    <property type="evidence" value="ECO:0007669"/>
    <property type="project" value="InterPro"/>
</dbReference>
<dbReference type="PROSITE" id="PS50893">
    <property type="entry name" value="ABC_TRANSPORTER_2"/>
    <property type="match status" value="1"/>
</dbReference>
<evidence type="ECO:0000313" key="5">
    <source>
        <dbReference type="EMBL" id="SFP51238.1"/>
    </source>
</evidence>
<gene>
    <name evidence="5" type="ORF">SAMN04487928_10323</name>
</gene>
<feature type="domain" description="ABC transporter" evidence="4">
    <location>
        <begin position="4"/>
        <end position="251"/>
    </location>
</feature>
<name>A0A1I5QY83_9FIRM</name>
<protein>
    <submittedName>
        <fullName evidence="5">ABC-2 type transport system ATP-binding protein</fullName>
    </submittedName>
</protein>
<evidence type="ECO:0000259" key="4">
    <source>
        <dbReference type="PROSITE" id="PS50893"/>
    </source>
</evidence>
<evidence type="ECO:0000256" key="1">
    <source>
        <dbReference type="ARBA" id="ARBA00022448"/>
    </source>
</evidence>
<dbReference type="Gene3D" id="3.40.50.300">
    <property type="entry name" value="P-loop containing nucleotide triphosphate hydrolases"/>
    <property type="match status" value="1"/>
</dbReference>
<dbReference type="InterPro" id="IPR050763">
    <property type="entry name" value="ABC_transporter_ATP-binding"/>
</dbReference>
<dbReference type="Proteomes" id="UP000182624">
    <property type="component" value="Unassembled WGS sequence"/>
</dbReference>
<dbReference type="PROSITE" id="PS00211">
    <property type="entry name" value="ABC_TRANSPORTER_1"/>
    <property type="match status" value="1"/>
</dbReference>
<sequence length="321" mass="36438">MSYIEVNNLMKDFTVKKKREKGKLFREKEIVNALKDVSFSVEKGELVGYIGPNGAGKSTTVKILSGILTPDGGDVKVGGIVPWKDRKRHVGNIGVVFGQRSQLWWDVPIIDSYMLLRDIYRIPKGDYESRLKELTGALDLEPLLRTPLRLLSLGQRMRAELCGSLLHRPELLFLDEPTIGLDAVSKLSLRDFLKWENREYGTTIMLTTHDMEDIEALCSRVMVLGHGKKLFDGKLQDLLERYDTVRNVNIKYDGELADLRLPEGIKWKQTEDGIELSYNPSDFPTSNLLGMLQDAGNIRELTLQSENTDHLIAAMYKELDL</sequence>
<evidence type="ECO:0000313" key="6">
    <source>
        <dbReference type="Proteomes" id="UP000182624"/>
    </source>
</evidence>
<organism evidence="5 6">
    <name type="scientific">Butyrivibrio proteoclasticus</name>
    <dbReference type="NCBI Taxonomy" id="43305"/>
    <lineage>
        <taxon>Bacteria</taxon>
        <taxon>Bacillati</taxon>
        <taxon>Bacillota</taxon>
        <taxon>Clostridia</taxon>
        <taxon>Lachnospirales</taxon>
        <taxon>Lachnospiraceae</taxon>
        <taxon>Butyrivibrio</taxon>
    </lineage>
</organism>
<keyword evidence="2" id="KW-0547">Nucleotide-binding</keyword>
<evidence type="ECO:0000256" key="3">
    <source>
        <dbReference type="ARBA" id="ARBA00022840"/>
    </source>
</evidence>
<dbReference type="InterPro" id="IPR003439">
    <property type="entry name" value="ABC_transporter-like_ATP-bd"/>
</dbReference>
<dbReference type="SUPFAM" id="SSF52540">
    <property type="entry name" value="P-loop containing nucleoside triphosphate hydrolases"/>
    <property type="match status" value="1"/>
</dbReference>
<reference evidence="6" key="1">
    <citation type="submission" date="2016-10" db="EMBL/GenBank/DDBJ databases">
        <authorList>
            <person name="Varghese N."/>
            <person name="Submissions S."/>
        </authorList>
    </citation>
    <scope>NUCLEOTIDE SEQUENCE [LARGE SCALE GENOMIC DNA]</scope>
    <source>
        <strain evidence="6">P18</strain>
    </source>
</reference>
<dbReference type="Pfam" id="PF00005">
    <property type="entry name" value="ABC_tran"/>
    <property type="match status" value="1"/>
</dbReference>
<dbReference type="PANTHER" id="PTHR42711">
    <property type="entry name" value="ABC TRANSPORTER ATP-BINDING PROTEIN"/>
    <property type="match status" value="1"/>
</dbReference>
<dbReference type="InterPro" id="IPR017871">
    <property type="entry name" value="ABC_transporter-like_CS"/>
</dbReference>
<keyword evidence="6" id="KW-1185">Reference proteome</keyword>
<dbReference type="InterPro" id="IPR003593">
    <property type="entry name" value="AAA+_ATPase"/>
</dbReference>
<evidence type="ECO:0000256" key="2">
    <source>
        <dbReference type="ARBA" id="ARBA00022741"/>
    </source>
</evidence>